<dbReference type="PANTHER" id="PTHR35385:SF2">
    <property type="entry name" value="PROTEIN B, PUTATIVE-RELATED"/>
    <property type="match status" value="1"/>
</dbReference>
<keyword evidence="2" id="KW-1185">Reference proteome</keyword>
<dbReference type="PANTHER" id="PTHR35385">
    <property type="entry name" value="PROTEIN B, PUTATIVE-RELATED-RELATED"/>
    <property type="match status" value="1"/>
</dbReference>
<evidence type="ECO:0000313" key="2">
    <source>
        <dbReference type="Proteomes" id="UP001152320"/>
    </source>
</evidence>
<dbReference type="OrthoDB" id="8955483at2759"/>
<name>A0A9Q0YKP2_HOLLE</name>
<dbReference type="Proteomes" id="UP001152320">
    <property type="component" value="Chromosome 19"/>
</dbReference>
<evidence type="ECO:0000313" key="1">
    <source>
        <dbReference type="EMBL" id="KAJ8024340.1"/>
    </source>
</evidence>
<dbReference type="EMBL" id="JAIZAY010000019">
    <property type="protein sequence ID" value="KAJ8024340.1"/>
    <property type="molecule type" value="Genomic_DNA"/>
</dbReference>
<reference evidence="1" key="1">
    <citation type="submission" date="2021-10" db="EMBL/GenBank/DDBJ databases">
        <title>Tropical sea cucumber genome reveals ecological adaptation and Cuvierian tubules defense mechanism.</title>
        <authorList>
            <person name="Chen T."/>
        </authorList>
    </citation>
    <scope>NUCLEOTIDE SEQUENCE</scope>
    <source>
        <strain evidence="1">Nanhai2018</strain>
        <tissue evidence="1">Muscle</tissue>
    </source>
</reference>
<proteinExistence type="predicted"/>
<sequence>MSSADALRRRDVSEEAVQKLLDFFKAGYSPTAALDTLKYDLQEQYSADRSICPDLQFCFRLFYKEFKKHYGEPGGDDMMATLKENLLRYNSGQNKNCVKAETVPDGQIAIAMHPTDEKSA</sequence>
<organism evidence="1 2">
    <name type="scientific">Holothuria leucospilota</name>
    <name type="common">Black long sea cucumber</name>
    <name type="synonym">Mertensiothuria leucospilota</name>
    <dbReference type="NCBI Taxonomy" id="206669"/>
    <lineage>
        <taxon>Eukaryota</taxon>
        <taxon>Metazoa</taxon>
        <taxon>Echinodermata</taxon>
        <taxon>Eleutherozoa</taxon>
        <taxon>Echinozoa</taxon>
        <taxon>Holothuroidea</taxon>
        <taxon>Aspidochirotacea</taxon>
        <taxon>Aspidochirotida</taxon>
        <taxon>Holothuriidae</taxon>
        <taxon>Holothuria</taxon>
    </lineage>
</organism>
<dbReference type="AlphaFoldDB" id="A0A9Q0YKP2"/>
<accession>A0A9Q0YKP2</accession>
<comment type="caution">
    <text evidence="1">The sequence shown here is derived from an EMBL/GenBank/DDBJ whole genome shotgun (WGS) entry which is preliminary data.</text>
</comment>
<gene>
    <name evidence="1" type="ORF">HOLleu_37061</name>
</gene>
<protein>
    <submittedName>
        <fullName evidence="1">Uncharacterized protein</fullName>
    </submittedName>
</protein>